<dbReference type="InterPro" id="IPR058099">
    <property type="entry name" value="T3SS_XAC0095_dom"/>
</dbReference>
<reference evidence="2 3" key="1">
    <citation type="submission" date="2022-06" db="EMBL/GenBank/DDBJ databases">
        <title>Dyella sp. Sa strain:Sa Genome sequencing.</title>
        <authorList>
            <person name="Park S."/>
        </authorList>
    </citation>
    <scope>NUCLEOTIDE SEQUENCE [LARGE SCALE GENOMIC DNA]</scope>
    <source>
        <strain evidence="2 3">Sa</strain>
    </source>
</reference>
<name>A0ABT1FD50_9GAMM</name>
<evidence type="ECO:0000313" key="3">
    <source>
        <dbReference type="Proteomes" id="UP001204615"/>
    </source>
</evidence>
<keyword evidence="3" id="KW-1185">Reference proteome</keyword>
<accession>A0ABT1FD50</accession>
<evidence type="ECO:0000259" key="1">
    <source>
        <dbReference type="Pfam" id="PF26642"/>
    </source>
</evidence>
<gene>
    <name evidence="2" type="ORF">NC595_14725</name>
</gene>
<organism evidence="2 3">
    <name type="scientific">Dyella lutea</name>
    <dbReference type="NCBI Taxonomy" id="2950441"/>
    <lineage>
        <taxon>Bacteria</taxon>
        <taxon>Pseudomonadati</taxon>
        <taxon>Pseudomonadota</taxon>
        <taxon>Gammaproteobacteria</taxon>
        <taxon>Lysobacterales</taxon>
        <taxon>Rhodanobacteraceae</taxon>
        <taxon>Dyella</taxon>
    </lineage>
</organism>
<dbReference type="Pfam" id="PF26642">
    <property type="entry name" value="XAC0095_dom"/>
    <property type="match status" value="1"/>
</dbReference>
<proteinExistence type="predicted"/>
<protein>
    <recommendedName>
        <fullName evidence="1">XAC0095-like domain-containing protein</fullName>
    </recommendedName>
</protein>
<sequence>MSTIDSEDLGATGEAWPMHSLQRLAKLRVDVALLAQLARTRGTDAPPDDLTAVRLSEMARSLTWLEARIGQVLDVHSSATEADERTAAQDADAVPDDAAYDDAASAMDDAGPRYMSGITLDQIDAIHELLDKLRAHGDVVTCSHRAEFADGTLTMMGDAIYRDAGTLRDLIDAIDAQRLTPPRSTRPGVAEEGATYLGQPWQVPMDSASHLVREHPTYQ</sequence>
<evidence type="ECO:0000313" key="2">
    <source>
        <dbReference type="EMBL" id="MCP1375301.1"/>
    </source>
</evidence>
<dbReference type="NCBIfam" id="NF047335">
    <property type="entry name" value="T3SS_XAC0095"/>
    <property type="match status" value="1"/>
</dbReference>
<dbReference type="EMBL" id="JAMZEK010000003">
    <property type="protein sequence ID" value="MCP1375301.1"/>
    <property type="molecule type" value="Genomic_DNA"/>
</dbReference>
<dbReference type="RefSeq" id="WP_253567693.1">
    <property type="nucleotide sequence ID" value="NZ_JAMZEK010000003.1"/>
</dbReference>
<dbReference type="Proteomes" id="UP001204615">
    <property type="component" value="Unassembled WGS sequence"/>
</dbReference>
<feature type="domain" description="XAC0095-like" evidence="1">
    <location>
        <begin position="17"/>
        <end position="75"/>
    </location>
</feature>
<comment type="caution">
    <text evidence="2">The sequence shown here is derived from an EMBL/GenBank/DDBJ whole genome shotgun (WGS) entry which is preliminary data.</text>
</comment>